<protein>
    <submittedName>
        <fullName evidence="8">CD36</fullName>
    </submittedName>
</protein>
<dbReference type="GO" id="GO:0005044">
    <property type="term" value="F:scavenger receptor activity"/>
    <property type="evidence" value="ECO:0007669"/>
    <property type="project" value="TreeGrafter"/>
</dbReference>
<evidence type="ECO:0000256" key="7">
    <source>
        <dbReference type="SAM" id="Phobius"/>
    </source>
</evidence>
<dbReference type="Pfam" id="PF01130">
    <property type="entry name" value="CD36"/>
    <property type="match status" value="1"/>
</dbReference>
<gene>
    <name evidence="8" type="primary">SCRB3_1</name>
    <name evidence="8" type="ORF">OS493_029084</name>
</gene>
<proteinExistence type="inferred from homology"/>
<dbReference type="Proteomes" id="UP001163046">
    <property type="component" value="Unassembled WGS sequence"/>
</dbReference>
<reference evidence="8" key="1">
    <citation type="submission" date="2023-01" db="EMBL/GenBank/DDBJ databases">
        <title>Genome assembly of the deep-sea coral Lophelia pertusa.</title>
        <authorList>
            <person name="Herrera S."/>
            <person name="Cordes E."/>
        </authorList>
    </citation>
    <scope>NUCLEOTIDE SEQUENCE</scope>
    <source>
        <strain evidence="8">USNM1676648</strain>
        <tissue evidence="8">Polyp</tissue>
    </source>
</reference>
<dbReference type="EMBL" id="MU827330">
    <property type="protein sequence ID" value="KAJ7354974.1"/>
    <property type="molecule type" value="Genomic_DNA"/>
</dbReference>
<keyword evidence="3 7" id="KW-0812">Transmembrane</keyword>
<accession>A0A9X0CIV9</accession>
<dbReference type="GO" id="GO:0005737">
    <property type="term" value="C:cytoplasm"/>
    <property type="evidence" value="ECO:0007669"/>
    <property type="project" value="TreeGrafter"/>
</dbReference>
<feature type="transmembrane region" description="Helical" evidence="7">
    <location>
        <begin position="7"/>
        <end position="29"/>
    </location>
</feature>
<comment type="subcellular location">
    <subcellularLocation>
        <location evidence="1">Membrane</location>
    </subcellularLocation>
</comment>
<comment type="caution">
    <text evidence="8">The sequence shown here is derived from an EMBL/GenBank/DDBJ whole genome shotgun (WGS) entry which is preliminary data.</text>
</comment>
<evidence type="ECO:0000256" key="4">
    <source>
        <dbReference type="ARBA" id="ARBA00022989"/>
    </source>
</evidence>
<dbReference type="PANTHER" id="PTHR11923">
    <property type="entry name" value="SCAVENGER RECEPTOR CLASS B TYPE-1 SR-B1"/>
    <property type="match status" value="1"/>
</dbReference>
<evidence type="ECO:0000256" key="2">
    <source>
        <dbReference type="ARBA" id="ARBA00010532"/>
    </source>
</evidence>
<keyword evidence="4 7" id="KW-1133">Transmembrane helix</keyword>
<keyword evidence="9" id="KW-1185">Reference proteome</keyword>
<dbReference type="GO" id="GO:0016020">
    <property type="term" value="C:membrane"/>
    <property type="evidence" value="ECO:0007669"/>
    <property type="project" value="UniProtKB-SubCell"/>
</dbReference>
<evidence type="ECO:0000256" key="1">
    <source>
        <dbReference type="ARBA" id="ARBA00004370"/>
    </source>
</evidence>
<dbReference type="OrthoDB" id="18585at2759"/>
<keyword evidence="5 7" id="KW-0472">Membrane</keyword>
<comment type="similarity">
    <text evidence="2">Belongs to the CD36 family.</text>
</comment>
<evidence type="ECO:0000256" key="6">
    <source>
        <dbReference type="ARBA" id="ARBA00023180"/>
    </source>
</evidence>
<evidence type="ECO:0000256" key="5">
    <source>
        <dbReference type="ARBA" id="ARBA00023136"/>
    </source>
</evidence>
<keyword evidence="6" id="KW-0325">Glycoprotein</keyword>
<name>A0A9X0CIV9_9CNID</name>
<dbReference type="InterPro" id="IPR002159">
    <property type="entry name" value="CD36_fam"/>
</dbReference>
<evidence type="ECO:0000313" key="8">
    <source>
        <dbReference type="EMBL" id="KAJ7354974.1"/>
    </source>
</evidence>
<dbReference type="AlphaFoldDB" id="A0A9X0CIV9"/>
<dbReference type="PANTHER" id="PTHR11923:SF51">
    <property type="entry name" value="LYSOSOME MEMBRANE PROTEIN 2"/>
    <property type="match status" value="1"/>
</dbReference>
<evidence type="ECO:0000313" key="9">
    <source>
        <dbReference type="Proteomes" id="UP001163046"/>
    </source>
</evidence>
<organism evidence="8 9">
    <name type="scientific">Desmophyllum pertusum</name>
    <dbReference type="NCBI Taxonomy" id="174260"/>
    <lineage>
        <taxon>Eukaryota</taxon>
        <taxon>Metazoa</taxon>
        <taxon>Cnidaria</taxon>
        <taxon>Anthozoa</taxon>
        <taxon>Hexacorallia</taxon>
        <taxon>Scleractinia</taxon>
        <taxon>Caryophylliina</taxon>
        <taxon>Caryophylliidae</taxon>
        <taxon>Desmophyllum</taxon>
    </lineage>
</organism>
<sequence length="373" mass="41969">MCSKKVAGIALFLNGVILVALGVIIGLLLPNMTLEAIEEATCVNSKDSSGYKLWEGPHNYTTKVYIWNITNKEGFIYRGEKPQLVERGPYVYSITSKQVNVKFEKGQVTSTTFEQAKFNKTLTEKECPTCREDDELTILDTVYIGSSEQTISLLQSLNYGLTTTRKQSEITLGYSYMPEFGISVPGLVTSHANETEAKKFGTNSTFYTCESEEGDRFTFAAIAGESKVNKNFFPYASPEQLKIRGYYLQFPGVESLKACQTKYTPLAKSYELFIADFYLAFPFTYKEDVEIHDIPMHKYVLKKSALEVNNVTLFTRGVFDTSGVMRAPIYVSLPRFLYGDPSLNKDLDLPLPDEEEHGSYVSEVRNLSVLLTD</sequence>
<evidence type="ECO:0000256" key="3">
    <source>
        <dbReference type="ARBA" id="ARBA00022692"/>
    </source>
</evidence>
<dbReference type="PRINTS" id="PR01609">
    <property type="entry name" value="CD36FAMILY"/>
</dbReference>